<evidence type="ECO:0000256" key="5">
    <source>
        <dbReference type="ARBA" id="ARBA00020673"/>
    </source>
</evidence>
<dbReference type="PANTHER" id="PTHR47549:SF3">
    <property type="entry name" value="GOLGI APPARATUS MEMBRANE PROTEIN TVP38"/>
    <property type="match status" value="1"/>
</dbReference>
<dbReference type="GO" id="GO:0000022">
    <property type="term" value="P:mitotic spindle elongation"/>
    <property type="evidence" value="ECO:0007669"/>
    <property type="project" value="TreeGrafter"/>
</dbReference>
<dbReference type="STRING" id="90262.A0A1X2I4X3"/>
<accession>A0A1X2I4X3</accession>
<evidence type="ECO:0000256" key="10">
    <source>
        <dbReference type="SAM" id="MobiDB-lite"/>
    </source>
</evidence>
<comment type="subcellular location">
    <subcellularLocation>
        <location evidence="2">Golgi apparatus membrane</location>
        <topology evidence="2">Multi-pass membrane protein</topology>
    </subcellularLocation>
</comment>
<keyword evidence="6 11" id="KW-0812">Transmembrane</keyword>
<feature type="transmembrane region" description="Helical" evidence="11">
    <location>
        <begin position="60"/>
        <end position="79"/>
    </location>
</feature>
<keyword evidence="14" id="KW-1185">Reference proteome</keyword>
<dbReference type="GO" id="GO:0000139">
    <property type="term" value="C:Golgi membrane"/>
    <property type="evidence" value="ECO:0007669"/>
    <property type="project" value="UniProtKB-SubCell"/>
</dbReference>
<keyword evidence="7 11" id="KW-1133">Transmembrane helix</keyword>
<keyword evidence="9 11" id="KW-0472">Membrane</keyword>
<name>A0A1X2I4X3_9FUNG</name>
<protein>
    <recommendedName>
        <fullName evidence="4">Golgi apparatus membrane protein TVP38</fullName>
    </recommendedName>
    <alternativeName>
        <fullName evidence="5">Golgi apparatus membrane protein tvp38</fullName>
    </alternativeName>
</protein>
<evidence type="ECO:0000259" key="12">
    <source>
        <dbReference type="Pfam" id="PF09335"/>
    </source>
</evidence>
<feature type="compositionally biased region" description="Basic and acidic residues" evidence="10">
    <location>
        <begin position="266"/>
        <end position="275"/>
    </location>
</feature>
<feature type="transmembrane region" description="Helical" evidence="11">
    <location>
        <begin position="28"/>
        <end position="48"/>
    </location>
</feature>
<evidence type="ECO:0000256" key="3">
    <source>
        <dbReference type="ARBA" id="ARBA00008640"/>
    </source>
</evidence>
<dbReference type="Pfam" id="PF09335">
    <property type="entry name" value="VTT_dom"/>
    <property type="match status" value="1"/>
</dbReference>
<evidence type="ECO:0000256" key="11">
    <source>
        <dbReference type="SAM" id="Phobius"/>
    </source>
</evidence>
<dbReference type="Proteomes" id="UP000193560">
    <property type="component" value="Unassembled WGS sequence"/>
</dbReference>
<dbReference type="EMBL" id="MCGE01000027">
    <property type="protein sequence ID" value="ORZ09512.1"/>
    <property type="molecule type" value="Genomic_DNA"/>
</dbReference>
<comment type="similarity">
    <text evidence="3">Belongs to the TVP38/TMEM64 family.</text>
</comment>
<feature type="transmembrane region" description="Helical" evidence="11">
    <location>
        <begin position="137"/>
        <end position="157"/>
    </location>
</feature>
<proteinExistence type="inferred from homology"/>
<evidence type="ECO:0000256" key="9">
    <source>
        <dbReference type="ARBA" id="ARBA00023136"/>
    </source>
</evidence>
<feature type="transmembrane region" description="Helical" evidence="11">
    <location>
        <begin position="188"/>
        <end position="208"/>
    </location>
</feature>
<dbReference type="InterPro" id="IPR051076">
    <property type="entry name" value="Golgi_membrane_TVP38/TMEM64"/>
</dbReference>
<keyword evidence="8" id="KW-0333">Golgi apparatus</keyword>
<organism evidence="13 14">
    <name type="scientific">Absidia repens</name>
    <dbReference type="NCBI Taxonomy" id="90262"/>
    <lineage>
        <taxon>Eukaryota</taxon>
        <taxon>Fungi</taxon>
        <taxon>Fungi incertae sedis</taxon>
        <taxon>Mucoromycota</taxon>
        <taxon>Mucoromycotina</taxon>
        <taxon>Mucoromycetes</taxon>
        <taxon>Mucorales</taxon>
        <taxon>Cunninghamellaceae</taxon>
        <taxon>Absidia</taxon>
    </lineage>
</organism>
<evidence type="ECO:0000313" key="13">
    <source>
        <dbReference type="EMBL" id="ORZ09512.1"/>
    </source>
</evidence>
<dbReference type="GO" id="GO:0016192">
    <property type="term" value="P:vesicle-mediated transport"/>
    <property type="evidence" value="ECO:0007669"/>
    <property type="project" value="TreeGrafter"/>
</dbReference>
<evidence type="ECO:0000313" key="14">
    <source>
        <dbReference type="Proteomes" id="UP000193560"/>
    </source>
</evidence>
<dbReference type="PANTHER" id="PTHR47549">
    <property type="entry name" value="GOLGI APPARATUS MEMBRANE PROTEIN TVP38-RELATED"/>
    <property type="match status" value="1"/>
</dbReference>
<sequence>MWIWRKDLLHTLEGLSIAVRDMGASGQVLIFVLIFASAFPPMIGYGTFQSLSGFTFGFNLGFPISYFSALFGAIACFVISRRWLKLQVQNIMAKYPNLEAVVKAVDKKGFKLFVLIRLSPYPFNLLNVLFASTDIPLSYFALGTAISLIKIGLHVYIGAHLTSFAKHVLGDGSDLTESERKADTIREIAVVIGSILAIGVMIYVYFVAKRAVEEVQKENEEARAFLGSDSNITTSNQALVMDGNRIAMEQVGTTDHWIEWSESDEEKTIGEHVPSDDPAYTV</sequence>
<feature type="region of interest" description="Disordered" evidence="10">
    <location>
        <begin position="263"/>
        <end position="282"/>
    </location>
</feature>
<dbReference type="OrthoDB" id="166803at2759"/>
<evidence type="ECO:0000256" key="2">
    <source>
        <dbReference type="ARBA" id="ARBA00004653"/>
    </source>
</evidence>
<comment type="caution">
    <text evidence="13">The sequence shown here is derived from an EMBL/GenBank/DDBJ whole genome shotgun (WGS) entry which is preliminary data.</text>
</comment>
<dbReference type="InterPro" id="IPR032816">
    <property type="entry name" value="VTT_dom"/>
</dbReference>
<evidence type="ECO:0000256" key="8">
    <source>
        <dbReference type="ARBA" id="ARBA00023034"/>
    </source>
</evidence>
<dbReference type="AlphaFoldDB" id="A0A1X2I4X3"/>
<reference evidence="13 14" key="1">
    <citation type="submission" date="2016-07" db="EMBL/GenBank/DDBJ databases">
        <title>Pervasive Adenine N6-methylation of Active Genes in Fungi.</title>
        <authorList>
            <consortium name="DOE Joint Genome Institute"/>
            <person name="Mondo S.J."/>
            <person name="Dannebaum R.O."/>
            <person name="Kuo R.C."/>
            <person name="Labutti K."/>
            <person name="Haridas S."/>
            <person name="Kuo A."/>
            <person name="Salamov A."/>
            <person name="Ahrendt S.R."/>
            <person name="Lipzen A."/>
            <person name="Sullivan W."/>
            <person name="Andreopoulos W.B."/>
            <person name="Clum A."/>
            <person name="Lindquist E."/>
            <person name="Daum C."/>
            <person name="Ramamoorthy G.K."/>
            <person name="Gryganskyi A."/>
            <person name="Culley D."/>
            <person name="Magnuson J.K."/>
            <person name="James T.Y."/>
            <person name="O'Malley M.A."/>
            <person name="Stajich J.E."/>
            <person name="Spatafora J.W."/>
            <person name="Visel A."/>
            <person name="Grigoriev I.V."/>
        </authorList>
    </citation>
    <scope>NUCLEOTIDE SEQUENCE [LARGE SCALE GENOMIC DNA]</scope>
    <source>
        <strain evidence="13 14">NRRL 1336</strain>
    </source>
</reference>
<evidence type="ECO:0000256" key="1">
    <source>
        <dbReference type="ARBA" id="ARBA00002978"/>
    </source>
</evidence>
<evidence type="ECO:0000256" key="4">
    <source>
        <dbReference type="ARBA" id="ARBA00013533"/>
    </source>
</evidence>
<evidence type="ECO:0000256" key="7">
    <source>
        <dbReference type="ARBA" id="ARBA00022989"/>
    </source>
</evidence>
<evidence type="ECO:0000256" key="6">
    <source>
        <dbReference type="ARBA" id="ARBA00022692"/>
    </source>
</evidence>
<gene>
    <name evidence="13" type="ORF">BCR42DRAFT_334476</name>
</gene>
<feature type="domain" description="VTT" evidence="12">
    <location>
        <begin position="49"/>
        <end position="159"/>
    </location>
</feature>
<comment type="function">
    <text evidence="1">Golgi membrane protein involved in vesicular trafficking and spindle migration.</text>
</comment>